<accession>A0A418PW25</accession>
<name>A0A418PW25_9BACT</name>
<evidence type="ECO:0000313" key="2">
    <source>
        <dbReference type="EMBL" id="RIW18275.1"/>
    </source>
</evidence>
<dbReference type="OrthoDB" id="1454369at2"/>
<evidence type="ECO:0000313" key="3">
    <source>
        <dbReference type="Proteomes" id="UP000283522"/>
    </source>
</evidence>
<dbReference type="RefSeq" id="WP_119475754.1">
    <property type="nucleotide sequence ID" value="NZ_QXML01000001.1"/>
</dbReference>
<dbReference type="Proteomes" id="UP000283522">
    <property type="component" value="Unassembled WGS sequence"/>
</dbReference>
<proteinExistence type="predicted"/>
<comment type="caution">
    <text evidence="2">The sequence shown here is derived from an EMBL/GenBank/DDBJ whole genome shotgun (WGS) entry which is preliminary data.</text>
</comment>
<gene>
    <name evidence="2" type="ORF">D0X99_00830</name>
</gene>
<sequence length="260" mass="30065">MDENQSIPKEQTEESHPPTEAASNSKGTWKSYFKEFFMLFLAVFCGFLAENYRESLTAQKVERDYILSLVEDLKMDTANLNGYIAFRKEKSVLMDSLAQMMLSKDRNLFGNQMYYLARQVFNDRAFFYSDGTIQQLKNAGSLRLISKRNVVNELLNYEKKVKVLEEWDENDNRTKSTFREMGGKVFNSLELNNTMDAELKFVVPTTNPQLITDDFAVINEVAFQIHYLSKMTKGNSIRAEALRTDAGRLLELIQAEYNLN</sequence>
<reference evidence="2 3" key="1">
    <citation type="submission" date="2018-09" db="EMBL/GenBank/DDBJ databases">
        <authorList>
            <person name="Wang X."/>
            <person name="Du Z."/>
        </authorList>
    </citation>
    <scope>NUCLEOTIDE SEQUENCE [LARGE SCALE GENOMIC DNA]</scope>
    <source>
        <strain evidence="2 3">N3</strain>
    </source>
</reference>
<feature type="region of interest" description="Disordered" evidence="1">
    <location>
        <begin position="1"/>
        <end position="25"/>
    </location>
</feature>
<keyword evidence="3" id="KW-1185">Reference proteome</keyword>
<protein>
    <submittedName>
        <fullName evidence="2">Uncharacterized protein</fullName>
    </submittedName>
</protein>
<evidence type="ECO:0000256" key="1">
    <source>
        <dbReference type="SAM" id="MobiDB-lite"/>
    </source>
</evidence>
<dbReference type="AlphaFoldDB" id="A0A418PW25"/>
<dbReference type="EMBL" id="QXML01000001">
    <property type="protein sequence ID" value="RIW18275.1"/>
    <property type="molecule type" value="Genomic_DNA"/>
</dbReference>
<organism evidence="2 3">
    <name type="scientific">Algoriphagus lacus</name>
    <dbReference type="NCBI Taxonomy" id="2056311"/>
    <lineage>
        <taxon>Bacteria</taxon>
        <taxon>Pseudomonadati</taxon>
        <taxon>Bacteroidota</taxon>
        <taxon>Cytophagia</taxon>
        <taxon>Cytophagales</taxon>
        <taxon>Cyclobacteriaceae</taxon>
        <taxon>Algoriphagus</taxon>
    </lineage>
</organism>